<organism evidence="8 9">
    <name type="scientific">Paenibacillus radicis</name>
    <name type="common">ex Gao et al. 2016</name>
    <dbReference type="NCBI Taxonomy" id="1737354"/>
    <lineage>
        <taxon>Bacteria</taxon>
        <taxon>Bacillati</taxon>
        <taxon>Bacillota</taxon>
        <taxon>Bacilli</taxon>
        <taxon>Bacillales</taxon>
        <taxon>Paenibacillaceae</taxon>
        <taxon>Paenibacillus</taxon>
    </lineage>
</organism>
<keyword evidence="5" id="KW-0378">Hydrolase</keyword>
<keyword evidence="4" id="KW-0479">Metal-binding</keyword>
<dbReference type="GO" id="GO:0046872">
    <property type="term" value="F:metal ion binding"/>
    <property type="evidence" value="ECO:0007669"/>
    <property type="project" value="UniProtKB-KW"/>
</dbReference>
<evidence type="ECO:0000256" key="5">
    <source>
        <dbReference type="ARBA" id="ARBA00022801"/>
    </source>
</evidence>
<sequence>MDDKRVEQLKRLPKIDLHLHLDGSVKPETIRALAHQQGKALPEGNHLLSRMQIDEDCADLREYLSKFDFVLPFLQTAEALERVAFEVVEQAANQGCIYIEVRYAPLLHTKEGLCVEDVIGHVREGLRRGERQFGVIARAIVICMRHDRYDRNEAVIRAAASRYGDGVAAVDLAGDEAGFPPKLHRPLFELARRLGLPVTIHAGEAGGAENVIEAIAHLGAVRIGHGVRIDGHSEAMELVRSTRTPLELCPISNMQTKAVSSWEAYPLKRFLDSGIAVTVNTDNLTVSGTTITLEYIMLMRHCGLTLQDIGKLIRNGAEASFLEEPLKTGLIERVNRQLAEQGL</sequence>
<dbReference type="EMBL" id="BMHY01000009">
    <property type="protein sequence ID" value="GGG79631.1"/>
    <property type="molecule type" value="Genomic_DNA"/>
</dbReference>
<evidence type="ECO:0000256" key="2">
    <source>
        <dbReference type="ARBA" id="ARBA00006676"/>
    </source>
</evidence>
<dbReference type="PANTHER" id="PTHR11409:SF43">
    <property type="entry name" value="ADENOSINE DEAMINASE"/>
    <property type="match status" value="1"/>
</dbReference>
<dbReference type="InterPro" id="IPR032466">
    <property type="entry name" value="Metal_Hydrolase"/>
</dbReference>
<evidence type="ECO:0000313" key="9">
    <source>
        <dbReference type="Proteomes" id="UP000600247"/>
    </source>
</evidence>
<evidence type="ECO:0000259" key="7">
    <source>
        <dbReference type="Pfam" id="PF00962"/>
    </source>
</evidence>
<evidence type="ECO:0000256" key="4">
    <source>
        <dbReference type="ARBA" id="ARBA00022723"/>
    </source>
</evidence>
<dbReference type="EC" id="3.5.4.4" evidence="3"/>
<feature type="domain" description="Adenosine deaminase" evidence="7">
    <location>
        <begin position="13"/>
        <end position="335"/>
    </location>
</feature>
<evidence type="ECO:0000256" key="6">
    <source>
        <dbReference type="ARBA" id="ARBA00022833"/>
    </source>
</evidence>
<dbReference type="GO" id="GO:0004000">
    <property type="term" value="F:adenosine deaminase activity"/>
    <property type="evidence" value="ECO:0007669"/>
    <property type="project" value="UniProtKB-ARBA"/>
</dbReference>
<dbReference type="Pfam" id="PF00962">
    <property type="entry name" value="A_deaminase"/>
    <property type="match status" value="1"/>
</dbReference>
<dbReference type="SUPFAM" id="SSF51556">
    <property type="entry name" value="Metallo-dependent hydrolases"/>
    <property type="match status" value="1"/>
</dbReference>
<keyword evidence="9" id="KW-1185">Reference proteome</keyword>
<evidence type="ECO:0000313" key="8">
    <source>
        <dbReference type="EMBL" id="GGG79631.1"/>
    </source>
</evidence>
<protein>
    <recommendedName>
        <fullName evidence="3">adenosine deaminase</fullName>
        <ecNumber evidence="3">3.5.4.4</ecNumber>
    </recommendedName>
</protein>
<dbReference type="PANTHER" id="PTHR11409">
    <property type="entry name" value="ADENOSINE DEAMINASE"/>
    <property type="match status" value="1"/>
</dbReference>
<proteinExistence type="inferred from homology"/>
<keyword evidence="6" id="KW-0862">Zinc</keyword>
<dbReference type="InterPro" id="IPR001365">
    <property type="entry name" value="A_deaminase_dom"/>
</dbReference>
<dbReference type="CDD" id="cd01320">
    <property type="entry name" value="ADA"/>
    <property type="match status" value="1"/>
</dbReference>
<dbReference type="Gene3D" id="3.20.20.140">
    <property type="entry name" value="Metal-dependent hydrolases"/>
    <property type="match status" value="1"/>
</dbReference>
<accession>A0A917HHZ7</accession>
<dbReference type="RefSeq" id="WP_188891058.1">
    <property type="nucleotide sequence ID" value="NZ_BMHY01000009.1"/>
</dbReference>
<evidence type="ECO:0000256" key="1">
    <source>
        <dbReference type="ARBA" id="ARBA00001947"/>
    </source>
</evidence>
<dbReference type="Proteomes" id="UP000600247">
    <property type="component" value="Unassembled WGS sequence"/>
</dbReference>
<dbReference type="GO" id="GO:0006154">
    <property type="term" value="P:adenosine catabolic process"/>
    <property type="evidence" value="ECO:0007669"/>
    <property type="project" value="TreeGrafter"/>
</dbReference>
<evidence type="ECO:0000256" key="3">
    <source>
        <dbReference type="ARBA" id="ARBA00012784"/>
    </source>
</evidence>
<comment type="similarity">
    <text evidence="2">Belongs to the metallo-dependent hydrolases superfamily. Adenosine and AMP deaminases family.</text>
</comment>
<dbReference type="NCBIfam" id="TIGR01430">
    <property type="entry name" value="aden_deam"/>
    <property type="match status" value="1"/>
</dbReference>
<comment type="caution">
    <text evidence="8">The sequence shown here is derived from an EMBL/GenBank/DDBJ whole genome shotgun (WGS) entry which is preliminary data.</text>
</comment>
<reference evidence="8 9" key="1">
    <citation type="journal article" date="2014" name="Int. J. Syst. Evol. Microbiol.">
        <title>Complete genome sequence of Corynebacterium casei LMG S-19264T (=DSM 44701T), isolated from a smear-ripened cheese.</title>
        <authorList>
            <consortium name="US DOE Joint Genome Institute (JGI-PGF)"/>
            <person name="Walter F."/>
            <person name="Albersmeier A."/>
            <person name="Kalinowski J."/>
            <person name="Ruckert C."/>
        </authorList>
    </citation>
    <scope>NUCLEOTIDE SEQUENCE [LARGE SCALE GENOMIC DNA]</scope>
    <source>
        <strain evidence="8 9">CGMCC 1.15286</strain>
    </source>
</reference>
<comment type="cofactor">
    <cofactor evidence="1">
        <name>Zn(2+)</name>
        <dbReference type="ChEBI" id="CHEBI:29105"/>
    </cofactor>
</comment>
<dbReference type="GO" id="GO:0043103">
    <property type="term" value="P:hypoxanthine salvage"/>
    <property type="evidence" value="ECO:0007669"/>
    <property type="project" value="TreeGrafter"/>
</dbReference>
<dbReference type="InterPro" id="IPR006330">
    <property type="entry name" value="Ado/ade_deaminase"/>
</dbReference>
<dbReference type="GO" id="GO:0005829">
    <property type="term" value="C:cytosol"/>
    <property type="evidence" value="ECO:0007669"/>
    <property type="project" value="TreeGrafter"/>
</dbReference>
<dbReference type="AlphaFoldDB" id="A0A917HHZ7"/>
<gene>
    <name evidence="8" type="primary">add</name>
    <name evidence="8" type="ORF">GCM10010918_40880</name>
</gene>
<name>A0A917HHZ7_9BACL</name>
<dbReference type="GO" id="GO:0046103">
    <property type="term" value="P:inosine biosynthetic process"/>
    <property type="evidence" value="ECO:0007669"/>
    <property type="project" value="TreeGrafter"/>
</dbReference>